<feature type="region of interest" description="Disordered" evidence="2">
    <location>
        <begin position="1541"/>
        <end position="1567"/>
    </location>
</feature>
<feature type="compositionally biased region" description="Polar residues" evidence="2">
    <location>
        <begin position="437"/>
        <end position="450"/>
    </location>
</feature>
<dbReference type="Proteomes" id="UP000816034">
    <property type="component" value="Unassembled WGS sequence"/>
</dbReference>
<dbReference type="EMBL" id="PYSW02000013">
    <property type="protein sequence ID" value="KAG2387391.1"/>
    <property type="molecule type" value="Genomic_DNA"/>
</dbReference>
<accession>A0AA88GS49</accession>
<protein>
    <submittedName>
        <fullName evidence="3">Uncharacterized protein</fullName>
    </submittedName>
</protein>
<feature type="compositionally biased region" description="Polar residues" evidence="2">
    <location>
        <begin position="832"/>
        <end position="844"/>
    </location>
</feature>
<feature type="compositionally biased region" description="Low complexity" evidence="2">
    <location>
        <begin position="2814"/>
        <end position="2831"/>
    </location>
</feature>
<dbReference type="RefSeq" id="XP_044551383.1">
    <property type="nucleotide sequence ID" value="XM_044691062.1"/>
</dbReference>
<dbReference type="PANTHER" id="PTHR39211:SF1">
    <property type="entry name" value="ABNORMAL SPINDLE-LIKE MICROCEPHALY-ASSOCIATED PROTEIN ASH DOMAIN-CONTAINING PROTEIN"/>
    <property type="match status" value="1"/>
</dbReference>
<name>A0AA88GS49_NAELO</name>
<feature type="region of interest" description="Disordered" evidence="2">
    <location>
        <begin position="412"/>
        <end position="450"/>
    </location>
</feature>
<keyword evidence="4" id="KW-1185">Reference proteome</keyword>
<feature type="compositionally biased region" description="Low complexity" evidence="2">
    <location>
        <begin position="412"/>
        <end position="436"/>
    </location>
</feature>
<feature type="compositionally biased region" description="Low complexity" evidence="2">
    <location>
        <begin position="9"/>
        <end position="21"/>
    </location>
</feature>
<dbReference type="PANTHER" id="PTHR39211">
    <property type="entry name" value="CHROMOSOME 7, WHOLE GENOME SHOTGUN SEQUENCE"/>
    <property type="match status" value="1"/>
</dbReference>
<evidence type="ECO:0000256" key="2">
    <source>
        <dbReference type="SAM" id="MobiDB-lite"/>
    </source>
</evidence>
<reference evidence="3 4" key="1">
    <citation type="journal article" date="2018" name="BMC Genomics">
        <title>The genome of Naegleria lovaniensis, the basis for a comparative approach to unravel pathogenicity factors of the human pathogenic amoeba N. fowleri.</title>
        <authorList>
            <person name="Liechti N."/>
            <person name="Schurch N."/>
            <person name="Bruggmann R."/>
            <person name="Wittwer M."/>
        </authorList>
    </citation>
    <scope>NUCLEOTIDE SEQUENCE [LARGE SCALE GENOMIC DNA]</scope>
    <source>
        <strain evidence="3 4">ATCC 30569</strain>
    </source>
</reference>
<comment type="caution">
    <text evidence="3">The sequence shown here is derived from an EMBL/GenBank/DDBJ whole genome shotgun (WGS) entry which is preliminary data.</text>
</comment>
<feature type="region of interest" description="Disordered" evidence="2">
    <location>
        <begin position="1"/>
        <end position="21"/>
    </location>
</feature>
<proteinExistence type="predicted"/>
<dbReference type="InterPro" id="IPR013783">
    <property type="entry name" value="Ig-like_fold"/>
</dbReference>
<feature type="compositionally biased region" description="Low complexity" evidence="2">
    <location>
        <begin position="819"/>
        <end position="831"/>
    </location>
</feature>
<feature type="compositionally biased region" description="Low complexity" evidence="2">
    <location>
        <begin position="2839"/>
        <end position="2852"/>
    </location>
</feature>
<sequence length="3562" mass="397523">MLQPQATRSSSSGIVSNTSPPSSSPVCALIIREQQQVIANINDIDGSLVASQPLGGINFSNISPGSRSNLSKTITVDNRSDEDITIRLSFVHQQISSSSLNTVNHSTISNSSTNPSNTAVSSNVQTTSAVTFQTFDSSDQQFSNQMFNTLYNFQQIKIKKFESNNFVINFHPNKLPSLSDSFKSHDLKSFKGNIVLDVISLKYNDKIKIPFAVEFNQSKLKLDENEIEFGTSIINRKYIKEFTITNISEEDITFGISSKDNVIIRNTSHRSRSFSNPLIISEDRAIAELTFSEYETGKLLGKTENVIMAHSSLRVNVVFIPKIIGELNVNISISNDIDGVLSTINFKSIAYTTDASDAIPSKSRSILVLDEFGKQAISKIDFGDFFKGQTVFRVITLRNQSNESYDIYLTTSSSSSSSSSTSNNSLQTSSSTTTSSIGGNSPVGGQSQITPQENAKEHDFIHFEVFDPNIHNALLHNDENSSTQQNSGAFTTGGSSSLYRESIEEITLLPKSDRKVLVCAHVPLDENCLFDTLMSKIKTTILITTKSTSGSSNVMTTSSSSATSTIMSASGSSNVGMGGMMTPPSTSITSLVGVGSSGVGSNTGSTSTINPNTIPTTTIITSTTTTTPERRVLATLKAIAHTCTSIIEVSPTNIKFGDSTIGDIKFASVTVFNKSDLPTRISVQFTSKVITCKTKTALIAPHKSIRISFRLSPRRVNPNYRKQITIVNENNKLNEQIIEVESNNVDRNMLNFHCKFYDVHTSSQHNYAKSINFGVVALNGIALSKFQLSNISDEPIVLRLRSSLMENELVPYRISRKNSSIQQQQDMISSSANETASDNDNIQQTSPPSDVYSPYDSSSTTTSYHTTTGTGSGVDSASSPVFKHHKKRKRKQQITTQTTQTTTTAATTATTATKTSNVVSAAASPTSLQQQPIKPTPLLKLKEESFHMKRSTSLHESFRTGNHVTASTPTLFNTDFAGVDEISTLVSFDSDDSDEDNMDNFSTISGHSDMFMGNTAPISNPQEFCDDLLTLYEKIQENLFDQTNNQQVADEESIINDELTFKNKLSFAIEQYILVPCDLISIEPRSSMDIFVTYSPKSTNSKFMTTPSNISPLSLHSDVSFSSNTSINAMKKNFEKLFIELVEYDRTLVDEIIPKDSLPPRELTVQSKVCLSMMEIAQKNINFGSITNVEDRKKTITISNASEVPLLFRVKRSGSIASNDIKILDMLECGGVVRPYGSRDIQLYFKPSLPGVFNETLTFENILDESEKIHIVVKADIRNYEKFTLKSNDVNFGNILIGQPSISRKIVVTNMSKNRRIFETMIEYVSFSFCRFEFEYDLEPVSQSTEIEKLETELEKLEHKYRICVRKNKTSKIKKLTERINEIKKELNFDDNTPVGRVDDDVFISESDDEGKKERKFKKIEENGIRFAIPARMSQVINLKIKPYLIGATSPNVAFENGICRMLVYENRNTDEQKMVTLSSVVYYDIKSYTMMTSSLTKGSQESSTLMVTPVSPLLGKGHMIDMERPQWSGVNLASLPNKESTNTTAMTVGSTSSGSNGSNGSTTQLPTSRIVTLPTKIEKMTQSSKPTSSTNLLKSIQILSPEIDLGTISVGEKVKCKISITNESKTEESGFVILEGSKQSSDCELQFSKRNGTLPPGKYENIEVVCEWFSPGTQTRTVNIRDLRTKVIHKCTIKGNVIVDSPIHFENLSDDRILNFGFCYIMNNEASEEDRASHLTTSESSTILNTSLHNYAKVSSFKVHNTKDYALTLKLTSNSKKQIFIFKDESLSSSEPITLLKVNPHEIVPIFVAFKPYMNMNLANKGKCTSFASSIVLSVLNEEKQMYSQVIQIRAFIGKSILNVDTQFIDFGWSSNLKQFTGSFTISNGNQYLPLEYEIISSSPNELYVCHENLLKGVLSGNKTQEVQSPTQSPSKTCTHPHTLTIPFIFQPSSSGLHDNYFTIVNKSACYHHAESTATATTTTTTTIAGHHHAESTTIAVRAFVDDRKSLRNNLVADSSGVDALIFNTVYVVKERLPVIQEEPHAQQENSSASASEVDNNLGGDLTTSSSDELFISGVPLPHVQQLAKQLIEDYEYVDESEKDLIEEIQNSIILGIQEFQMSNISKQDMFLIPYSDVDMIVFVKKKKNNTSLRRSNNQGINNGSNNSLTSKDRLQVMLNSANHSFNQYSKRGKPFILPAGEQLTLVTMLTGLPLNMSILDIETLLKKSNVNVQRSLILADDKEHVLKLINVHIQLGISDVTLRSNSINLGKVGYVDQWNPRKFQIVLNNHSEVIAKVRLVSKPNEIEFLSNVFSNDLRNENNPTTSASNNNHANNSNNNHANNNNIGYNMTGSSGDQKVNKMEWTIPPKGQKTILATLKTNEYMDKKPLDPDGLISLPVVFENLFNPSNVLTAQITANITQRVWEIFGLQSNNTIKMPLLQCPEIMKTNSNTSSVSDLTLTITNNSPSKIDSKFRVVYNNPSIYHFLKIDLLDFSTSIPIKEYKFEKKSTLYIRIRCRAKQNATIPHELYSLINTPDDLNIHPNDLKYMNIGKLIFESSNQPKESFDIYGAIIQYPTFSLSVDKLDFKLPSNYYFNVGSLLSDESKDVSTCWNMQDDSSPPIHNAQSNISEGIIESSKDHHGSERKRGHTSTTGSSNTFTLPKVLQESFTIKNIKKYEALYFKIKKSWTNEEELEGVNITVFPEKGLLEPALSTVISVFIDYSSISNIEKVFEKLSMIGKSYHLVVSDEYAPLTTQNLSLNVKAMDYYKMYGTSTDSEKVVSDAHGMDPRGVTTTSHTSTTTDITAMLLGNIITSSSSNSSNSSSNRSNNSSNIGHTTVHSTSSSSSKQQQPSKSLNVPILILKGCRQLSSSGSNTTSNRYEIEFKHKRTLTKKTIESKITLENPSPQDVSYKIYTISGKINSSTSPFTISRTGGTIDAFDSHQITFTFNTDSIESFSDYIMIENCENPLDLKTLRASLEILSEIEDPEKLFDIRIDGIKSINTTSDLMDDSNNNSNNELPLKMDLGTAFIDTVIRHRFIDVVNLSNDTPLEFFFTSNHNPETTELHFSLSLTSLKPFYSLRVEPKSKTRVYLIYKVHKEIINDSVSSTPPTMISSSHDSNTAMTTNTNLMIESRSPSTPPQSIMMDQSLMTTCPSFHSMDDSHTTFMDEFDILVKCKLVKDYQRMIKVTATCVRPQMYLTRQEVTFVCNEQHSMTMMDVNYNPIDRYPITLKNLLSVPLLYIIRDDFCKLFKIHVVDNNSSQVVSFVHSSSNLSSNETLPPFFLPMTSSSSSSTTNTTLNTCTTTNHDLATQQTMDVLNHRIYSIPPENTHTIVIEPIVSKLSKMDAKYLEEHLFIYNYENIREKKLITIKFSRGSSITQFYSTPGSKSSPVYNALEESIVNVITQFRKYSEYYLSMKNLSEYEMDNRNNSSGSGGSTTSRSKRITLDVIEDILRQKEFTSLYYDIRFLTDELVFWGLKGNVVGKVIFDLANLLYISLFKYGSLFAQRDKTLRLSESNQSHKSSYHSFKQWIGQLSYYLSYFHGEEAFELRQLLEDLLSIPSE</sequence>
<feature type="compositionally biased region" description="Low complexity" evidence="2">
    <location>
        <begin position="1550"/>
        <end position="1564"/>
    </location>
</feature>
<feature type="region of interest" description="Disordered" evidence="2">
    <location>
        <begin position="2814"/>
        <end position="2852"/>
    </location>
</feature>
<evidence type="ECO:0000313" key="3">
    <source>
        <dbReference type="EMBL" id="KAG2387391.1"/>
    </source>
</evidence>
<dbReference type="Gene3D" id="2.60.40.10">
    <property type="entry name" value="Immunoglobulins"/>
    <property type="match status" value="5"/>
</dbReference>
<feature type="region of interest" description="Disordered" evidence="2">
    <location>
        <begin position="2317"/>
        <end position="2345"/>
    </location>
</feature>
<organism evidence="3 4">
    <name type="scientific">Naegleria lovaniensis</name>
    <name type="common">Amoeba</name>
    <dbReference type="NCBI Taxonomy" id="51637"/>
    <lineage>
        <taxon>Eukaryota</taxon>
        <taxon>Discoba</taxon>
        <taxon>Heterolobosea</taxon>
        <taxon>Tetramitia</taxon>
        <taxon>Eutetramitia</taxon>
        <taxon>Vahlkampfiidae</taxon>
        <taxon>Naegleria</taxon>
    </lineage>
</organism>
<keyword evidence="1" id="KW-0175">Coiled coil</keyword>
<feature type="region of interest" description="Disordered" evidence="2">
    <location>
        <begin position="2635"/>
        <end position="2655"/>
    </location>
</feature>
<feature type="compositionally biased region" description="Low complexity" evidence="2">
    <location>
        <begin position="845"/>
        <end position="869"/>
    </location>
</feature>
<feature type="compositionally biased region" description="Basic residues" evidence="2">
    <location>
        <begin position="882"/>
        <end position="892"/>
    </location>
</feature>
<dbReference type="GeneID" id="68094179"/>
<evidence type="ECO:0000313" key="4">
    <source>
        <dbReference type="Proteomes" id="UP000816034"/>
    </source>
</evidence>
<feature type="compositionally biased region" description="Low complexity" evidence="2">
    <location>
        <begin position="2318"/>
        <end position="2343"/>
    </location>
</feature>
<dbReference type="Pfam" id="PF14874">
    <property type="entry name" value="PapD-like"/>
    <property type="match status" value="1"/>
</dbReference>
<gene>
    <name evidence="3" type="ORF">C9374_001723</name>
</gene>
<feature type="coiled-coil region" evidence="1">
    <location>
        <begin position="1347"/>
        <end position="1393"/>
    </location>
</feature>
<feature type="region of interest" description="Disordered" evidence="2">
    <location>
        <begin position="2040"/>
        <end position="2060"/>
    </location>
</feature>
<feature type="region of interest" description="Disordered" evidence="2">
    <location>
        <begin position="817"/>
        <end position="900"/>
    </location>
</feature>
<evidence type="ECO:0000256" key="1">
    <source>
        <dbReference type="SAM" id="Coils"/>
    </source>
</evidence>